<name>A0A1H4F3A7_9BURK</name>
<dbReference type="RefSeq" id="WP_176954166.1">
    <property type="nucleotide sequence ID" value="NZ_FNRQ01000004.1"/>
</dbReference>
<proteinExistence type="predicted"/>
<keyword evidence="1" id="KW-1133">Transmembrane helix</keyword>
<keyword evidence="1" id="KW-0472">Membrane</keyword>
<gene>
    <name evidence="2" type="ORF">SAMN05192564_10487</name>
</gene>
<evidence type="ECO:0000313" key="2">
    <source>
        <dbReference type="EMBL" id="SEA91701.1"/>
    </source>
</evidence>
<dbReference type="AlphaFoldDB" id="A0A1H4F3A7"/>
<keyword evidence="3" id="KW-1185">Reference proteome</keyword>
<sequence>MSDSCCATKRALQEAHARLDDREAVKAYLFGIAFGAVMIVSLALAVTALMRWFVNA</sequence>
<evidence type="ECO:0000313" key="3">
    <source>
        <dbReference type="Proteomes" id="UP000198638"/>
    </source>
</evidence>
<protein>
    <submittedName>
        <fullName evidence="2">Uncharacterized protein</fullName>
    </submittedName>
</protein>
<dbReference type="EMBL" id="FNRQ01000004">
    <property type="protein sequence ID" value="SEA91701.1"/>
    <property type="molecule type" value="Genomic_DNA"/>
</dbReference>
<reference evidence="3" key="1">
    <citation type="submission" date="2016-10" db="EMBL/GenBank/DDBJ databases">
        <authorList>
            <person name="Varghese N."/>
            <person name="Submissions S."/>
        </authorList>
    </citation>
    <scope>NUCLEOTIDE SEQUENCE [LARGE SCALE GENOMIC DNA]</scope>
    <source>
        <strain evidence="3">LMG 24000</strain>
    </source>
</reference>
<keyword evidence="1" id="KW-0812">Transmembrane</keyword>
<feature type="transmembrane region" description="Helical" evidence="1">
    <location>
        <begin position="28"/>
        <end position="54"/>
    </location>
</feature>
<evidence type="ECO:0000256" key="1">
    <source>
        <dbReference type="SAM" id="Phobius"/>
    </source>
</evidence>
<accession>A0A1H4F3A7</accession>
<dbReference type="Proteomes" id="UP000198638">
    <property type="component" value="Unassembled WGS sequence"/>
</dbReference>
<dbReference type="STRING" id="83784.SAMN05192564_10487"/>
<organism evidence="2 3">
    <name type="scientific">Paraburkholderia sartisoli</name>
    <dbReference type="NCBI Taxonomy" id="83784"/>
    <lineage>
        <taxon>Bacteria</taxon>
        <taxon>Pseudomonadati</taxon>
        <taxon>Pseudomonadota</taxon>
        <taxon>Betaproteobacteria</taxon>
        <taxon>Burkholderiales</taxon>
        <taxon>Burkholderiaceae</taxon>
        <taxon>Paraburkholderia</taxon>
    </lineage>
</organism>